<dbReference type="Pfam" id="PF01370">
    <property type="entry name" value="Epimerase"/>
    <property type="match status" value="1"/>
</dbReference>
<evidence type="ECO:0000256" key="5">
    <source>
        <dbReference type="ARBA" id="ARBA00013189"/>
    </source>
</evidence>
<keyword evidence="8 12" id="KW-0413">Isomerase</keyword>
<gene>
    <name evidence="12" type="primary">galE_2</name>
    <name evidence="12" type="ORF">Mterra_00846</name>
</gene>
<evidence type="ECO:0000256" key="1">
    <source>
        <dbReference type="ARBA" id="ARBA00000083"/>
    </source>
</evidence>
<dbReference type="RefSeq" id="WP_119314047.1">
    <property type="nucleotide sequence ID" value="NZ_QXDL01000022.1"/>
</dbReference>
<dbReference type="PANTHER" id="PTHR43725">
    <property type="entry name" value="UDP-GLUCOSE 4-EPIMERASE"/>
    <property type="match status" value="1"/>
</dbReference>
<dbReference type="Proteomes" id="UP000265715">
    <property type="component" value="Unassembled WGS sequence"/>
</dbReference>
<evidence type="ECO:0000256" key="10">
    <source>
        <dbReference type="ARBA" id="ARBA00033067"/>
    </source>
</evidence>
<dbReference type="InterPro" id="IPR001509">
    <property type="entry name" value="Epimerase_deHydtase"/>
</dbReference>
<dbReference type="EC" id="5.1.3.2" evidence="5"/>
<sequence length="334" mass="37232">MKVLITGGAGYIGSTVASALEDTGHTPIILDSLVTGPREFVRGRVFYEGDIADRGLLERLFRQHPDIHATIHCAALIVVPESVEQPYLYYRENVCKSLELFKHLEELGYPRVVFSSSASIYDTVPGFKVTEDSPLKPNSPYARTKYMMEMVLEDLARATRLRGIALRYFNPIGADPKMRSGLHVREPSHVLGRLVDTALGKIPYFQITGTDYPTRDGTGIRDYIHVWDLAMAHVRAVERFDEALAKTGNPYEVINLGSGHGNTVKELVSAFENVWGSPVNKREAPRRPGDAAGAYANADKAWELLGWKTELSLEDGIRTALEWGKRRQEVLGYA</sequence>
<evidence type="ECO:0000256" key="7">
    <source>
        <dbReference type="ARBA" id="ARBA00023027"/>
    </source>
</evidence>
<dbReference type="InterPro" id="IPR036291">
    <property type="entry name" value="NAD(P)-bd_dom_sf"/>
</dbReference>
<dbReference type="AlphaFoldDB" id="A0A399F0A2"/>
<dbReference type="Gene3D" id="3.40.50.720">
    <property type="entry name" value="NAD(P)-binding Rossmann-like Domain"/>
    <property type="match status" value="1"/>
</dbReference>
<evidence type="ECO:0000313" key="13">
    <source>
        <dbReference type="Proteomes" id="UP000265715"/>
    </source>
</evidence>
<accession>A0A399F0A2</accession>
<evidence type="ECO:0000256" key="6">
    <source>
        <dbReference type="ARBA" id="ARBA00018569"/>
    </source>
</evidence>
<dbReference type="EMBL" id="QXDL01000022">
    <property type="protein sequence ID" value="RIH89076.1"/>
    <property type="molecule type" value="Genomic_DNA"/>
</dbReference>
<feature type="domain" description="NAD-dependent epimerase/dehydratase" evidence="11">
    <location>
        <begin position="3"/>
        <end position="245"/>
    </location>
</feature>
<evidence type="ECO:0000256" key="3">
    <source>
        <dbReference type="ARBA" id="ARBA00004947"/>
    </source>
</evidence>
<dbReference type="OrthoDB" id="142826at2"/>
<evidence type="ECO:0000256" key="2">
    <source>
        <dbReference type="ARBA" id="ARBA00001911"/>
    </source>
</evidence>
<dbReference type="GO" id="GO:0006012">
    <property type="term" value="P:galactose metabolic process"/>
    <property type="evidence" value="ECO:0007669"/>
    <property type="project" value="UniProtKB-UniPathway"/>
</dbReference>
<organism evidence="12 13">
    <name type="scientific">Calidithermus terrae</name>
    <dbReference type="NCBI Taxonomy" id="1408545"/>
    <lineage>
        <taxon>Bacteria</taxon>
        <taxon>Thermotogati</taxon>
        <taxon>Deinococcota</taxon>
        <taxon>Deinococci</taxon>
        <taxon>Thermales</taxon>
        <taxon>Thermaceae</taxon>
        <taxon>Calidithermus</taxon>
    </lineage>
</organism>
<evidence type="ECO:0000256" key="4">
    <source>
        <dbReference type="ARBA" id="ARBA00007637"/>
    </source>
</evidence>
<dbReference type="UniPathway" id="UPA00214"/>
<reference evidence="12 13" key="1">
    <citation type="submission" date="2018-08" db="EMBL/GenBank/DDBJ databases">
        <title>Meiothermus terrae DSM 26712 genome sequencing project.</title>
        <authorList>
            <person name="Da Costa M.S."/>
            <person name="Albuquerque L."/>
            <person name="Raposo P."/>
            <person name="Froufe H.J.C."/>
            <person name="Barroso C.S."/>
            <person name="Egas C."/>
        </authorList>
    </citation>
    <scope>NUCLEOTIDE SEQUENCE [LARGE SCALE GENOMIC DNA]</scope>
    <source>
        <strain evidence="12 13">DSM 26712</strain>
    </source>
</reference>
<name>A0A399F0A2_9DEIN</name>
<dbReference type="Gene3D" id="3.90.25.10">
    <property type="entry name" value="UDP-galactose 4-epimerase, domain 1"/>
    <property type="match status" value="1"/>
</dbReference>
<evidence type="ECO:0000313" key="12">
    <source>
        <dbReference type="EMBL" id="RIH89076.1"/>
    </source>
</evidence>
<comment type="caution">
    <text evidence="12">The sequence shown here is derived from an EMBL/GenBank/DDBJ whole genome shotgun (WGS) entry which is preliminary data.</text>
</comment>
<comment type="cofactor">
    <cofactor evidence="2">
        <name>NAD(+)</name>
        <dbReference type="ChEBI" id="CHEBI:57540"/>
    </cofactor>
</comment>
<comment type="catalytic activity">
    <reaction evidence="1">
        <text>UDP-alpha-D-glucose = UDP-alpha-D-galactose</text>
        <dbReference type="Rhea" id="RHEA:22168"/>
        <dbReference type="ChEBI" id="CHEBI:58885"/>
        <dbReference type="ChEBI" id="CHEBI:66914"/>
        <dbReference type="EC" id="5.1.3.2"/>
    </reaction>
</comment>
<comment type="similarity">
    <text evidence="4">Belongs to the NAD(P)-dependent epimerase/dehydratase family.</text>
</comment>
<keyword evidence="13" id="KW-1185">Reference proteome</keyword>
<evidence type="ECO:0000256" key="8">
    <source>
        <dbReference type="ARBA" id="ARBA00023235"/>
    </source>
</evidence>
<dbReference type="SUPFAM" id="SSF51735">
    <property type="entry name" value="NAD(P)-binding Rossmann-fold domains"/>
    <property type="match status" value="1"/>
</dbReference>
<dbReference type="NCBIfam" id="TIGR01179">
    <property type="entry name" value="galE"/>
    <property type="match status" value="1"/>
</dbReference>
<dbReference type="GO" id="GO:0003978">
    <property type="term" value="F:UDP-glucose 4-epimerase activity"/>
    <property type="evidence" value="ECO:0007669"/>
    <property type="project" value="UniProtKB-EC"/>
</dbReference>
<dbReference type="InterPro" id="IPR005886">
    <property type="entry name" value="UDP_G4E"/>
</dbReference>
<evidence type="ECO:0000259" key="11">
    <source>
        <dbReference type="Pfam" id="PF01370"/>
    </source>
</evidence>
<evidence type="ECO:0000256" key="9">
    <source>
        <dbReference type="ARBA" id="ARBA00031367"/>
    </source>
</evidence>
<protein>
    <recommendedName>
        <fullName evidence="6">UDP-glucose 4-epimerase</fullName>
        <ecNumber evidence="5">5.1.3.2</ecNumber>
    </recommendedName>
    <alternativeName>
        <fullName evidence="10">Galactowaldenase</fullName>
    </alternativeName>
    <alternativeName>
        <fullName evidence="9">UDP-galactose 4-epimerase</fullName>
    </alternativeName>
</protein>
<proteinExistence type="inferred from homology"/>
<keyword evidence="7" id="KW-0520">NAD</keyword>
<comment type="pathway">
    <text evidence="3">Carbohydrate metabolism; galactose metabolism.</text>
</comment>